<gene>
    <name evidence="2" type="ORF">SCD92_04950</name>
</gene>
<dbReference type="EMBL" id="JAXAFO010000006">
    <property type="protein sequence ID" value="MDX6848696.1"/>
    <property type="molecule type" value="Genomic_DNA"/>
</dbReference>
<keyword evidence="1" id="KW-1133">Transmembrane helix</keyword>
<reference evidence="2 3" key="1">
    <citation type="submission" date="2023-11" db="EMBL/GenBank/DDBJ databases">
        <title>Gilvimarinus fulvus sp. nov., isolated from the surface of Kelp.</title>
        <authorList>
            <person name="Sun Y.Y."/>
            <person name="Gong Y."/>
            <person name="Du Z.J."/>
        </authorList>
    </citation>
    <scope>NUCLEOTIDE SEQUENCE [LARGE SCALE GENOMIC DNA]</scope>
    <source>
        <strain evidence="2 3">SDUM040013</strain>
    </source>
</reference>
<dbReference type="Pfam" id="PF14248">
    <property type="entry name" value="DUF4345"/>
    <property type="match status" value="1"/>
</dbReference>
<dbReference type="RefSeq" id="WP_302724101.1">
    <property type="nucleotide sequence ID" value="NZ_JAULRU010000731.1"/>
</dbReference>
<sequence>MHTTISKRLVLFLAATTALYVGGNLMYSPDALYQGFEITLPSGAGIRSDLRGVGTLILVSGVYLLLGCLQQRLQRSAAHLGILLYGSFLAGRLLSLILDGVPSNPILFALGAEAVILYLLLASLRPWDRQTDVNAITVPK</sequence>
<accession>A0ABU4RX09</accession>
<feature type="transmembrane region" description="Helical" evidence="1">
    <location>
        <begin position="48"/>
        <end position="66"/>
    </location>
</feature>
<keyword evidence="3" id="KW-1185">Reference proteome</keyword>
<name>A0ABU4RX09_9GAMM</name>
<protein>
    <submittedName>
        <fullName evidence="2">DUF4345 domain-containing protein</fullName>
    </submittedName>
</protein>
<feature type="transmembrane region" description="Helical" evidence="1">
    <location>
        <begin position="78"/>
        <end position="98"/>
    </location>
</feature>
<evidence type="ECO:0000313" key="3">
    <source>
        <dbReference type="Proteomes" id="UP001273505"/>
    </source>
</evidence>
<keyword evidence="1" id="KW-0472">Membrane</keyword>
<feature type="transmembrane region" description="Helical" evidence="1">
    <location>
        <begin position="104"/>
        <end position="121"/>
    </location>
</feature>
<keyword evidence="1" id="KW-0812">Transmembrane</keyword>
<evidence type="ECO:0000256" key="1">
    <source>
        <dbReference type="SAM" id="Phobius"/>
    </source>
</evidence>
<dbReference type="Proteomes" id="UP001273505">
    <property type="component" value="Unassembled WGS sequence"/>
</dbReference>
<feature type="transmembrane region" description="Helical" evidence="1">
    <location>
        <begin position="9"/>
        <end position="28"/>
    </location>
</feature>
<proteinExistence type="predicted"/>
<comment type="caution">
    <text evidence="2">The sequence shown here is derived from an EMBL/GenBank/DDBJ whole genome shotgun (WGS) entry which is preliminary data.</text>
</comment>
<evidence type="ECO:0000313" key="2">
    <source>
        <dbReference type="EMBL" id="MDX6848696.1"/>
    </source>
</evidence>
<organism evidence="2 3">
    <name type="scientific">Gilvimarinus gilvus</name>
    <dbReference type="NCBI Taxonomy" id="3058038"/>
    <lineage>
        <taxon>Bacteria</taxon>
        <taxon>Pseudomonadati</taxon>
        <taxon>Pseudomonadota</taxon>
        <taxon>Gammaproteobacteria</taxon>
        <taxon>Cellvibrionales</taxon>
        <taxon>Cellvibrionaceae</taxon>
        <taxon>Gilvimarinus</taxon>
    </lineage>
</organism>
<dbReference type="InterPro" id="IPR025597">
    <property type="entry name" value="DUF4345"/>
</dbReference>